<gene>
    <name evidence="2" type="ORF">J2S00_002383</name>
</gene>
<dbReference type="Pfam" id="PF05437">
    <property type="entry name" value="AzlD"/>
    <property type="match status" value="1"/>
</dbReference>
<keyword evidence="1" id="KW-0472">Membrane</keyword>
<dbReference type="InterPro" id="IPR008407">
    <property type="entry name" value="Brnchd-chn_aa_trnsp_AzlD"/>
</dbReference>
<dbReference type="EMBL" id="JAUSUQ010000008">
    <property type="protein sequence ID" value="MDQ0339595.1"/>
    <property type="molecule type" value="Genomic_DNA"/>
</dbReference>
<name>A0ABU0CT43_9BACI</name>
<evidence type="ECO:0000313" key="3">
    <source>
        <dbReference type="Proteomes" id="UP001232445"/>
    </source>
</evidence>
<protein>
    <submittedName>
        <fullName evidence="2">Branched-subunit amino acid transport protein</fullName>
    </submittedName>
</protein>
<feature type="transmembrane region" description="Helical" evidence="1">
    <location>
        <begin position="37"/>
        <end position="58"/>
    </location>
</feature>
<organism evidence="2 3">
    <name type="scientific">Caldalkalibacillus uzonensis</name>
    <dbReference type="NCBI Taxonomy" id="353224"/>
    <lineage>
        <taxon>Bacteria</taxon>
        <taxon>Bacillati</taxon>
        <taxon>Bacillota</taxon>
        <taxon>Bacilli</taxon>
        <taxon>Bacillales</taxon>
        <taxon>Bacillaceae</taxon>
        <taxon>Caldalkalibacillus</taxon>
    </lineage>
</organism>
<comment type="caution">
    <text evidence="2">The sequence shown here is derived from an EMBL/GenBank/DDBJ whole genome shotgun (WGS) entry which is preliminary data.</text>
</comment>
<evidence type="ECO:0000313" key="2">
    <source>
        <dbReference type="EMBL" id="MDQ0339595.1"/>
    </source>
</evidence>
<feature type="transmembrane region" description="Helical" evidence="1">
    <location>
        <begin position="6"/>
        <end position="25"/>
    </location>
</feature>
<keyword evidence="1" id="KW-0812">Transmembrane</keyword>
<dbReference type="RefSeq" id="WP_307339804.1">
    <property type="nucleotide sequence ID" value="NZ_JAUSUQ010000008.1"/>
</dbReference>
<proteinExistence type="predicted"/>
<keyword evidence="3" id="KW-1185">Reference proteome</keyword>
<reference evidence="2 3" key="1">
    <citation type="submission" date="2023-07" db="EMBL/GenBank/DDBJ databases">
        <title>Genomic Encyclopedia of Type Strains, Phase IV (KMG-IV): sequencing the most valuable type-strain genomes for metagenomic binning, comparative biology and taxonomic classification.</title>
        <authorList>
            <person name="Goeker M."/>
        </authorList>
    </citation>
    <scope>NUCLEOTIDE SEQUENCE [LARGE SCALE GENOMIC DNA]</scope>
    <source>
        <strain evidence="2 3">DSM 17740</strain>
    </source>
</reference>
<keyword evidence="1" id="KW-1133">Transmembrane helix</keyword>
<accession>A0ABU0CT43</accession>
<evidence type="ECO:0000256" key="1">
    <source>
        <dbReference type="SAM" id="Phobius"/>
    </source>
</evidence>
<dbReference type="Proteomes" id="UP001232445">
    <property type="component" value="Unassembled WGS sequence"/>
</dbReference>
<sequence length="101" mass="11019">MDLFLIIIAMGLVTFLPRFLPAVLLDRIRIPEWAGRWLQAIPYAALGALIFPGILAVYDQPLVGLAGGLVAVIVALLRLHIILVISGAILTVFALNWWMGT</sequence>
<feature type="transmembrane region" description="Helical" evidence="1">
    <location>
        <begin position="70"/>
        <end position="98"/>
    </location>
</feature>